<dbReference type="Pfam" id="PF01033">
    <property type="entry name" value="Somatomedin_B"/>
    <property type="match status" value="1"/>
</dbReference>
<protein>
    <submittedName>
        <fullName evidence="5">SR-CIV</fullName>
    </submittedName>
</protein>
<dbReference type="SUPFAM" id="SSF90188">
    <property type="entry name" value="Somatomedin B domain"/>
    <property type="match status" value="1"/>
</dbReference>
<feature type="chain" id="PRO_5004255661" evidence="2">
    <location>
        <begin position="19"/>
        <end position="409"/>
    </location>
</feature>
<keyword evidence="1" id="KW-1015">Disulfide bond</keyword>
<organism evidence="5">
    <name type="scientific">Drosophila yakuba</name>
    <name type="common">Fruit fly</name>
    <dbReference type="NCBI Taxonomy" id="7245"/>
    <lineage>
        <taxon>Eukaryota</taxon>
        <taxon>Metazoa</taxon>
        <taxon>Ecdysozoa</taxon>
        <taxon>Arthropoda</taxon>
        <taxon>Hexapoda</taxon>
        <taxon>Insecta</taxon>
        <taxon>Pterygota</taxon>
        <taxon>Neoptera</taxon>
        <taxon>Endopterygota</taxon>
        <taxon>Diptera</taxon>
        <taxon>Brachycera</taxon>
        <taxon>Muscomorpha</taxon>
        <taxon>Ephydroidea</taxon>
        <taxon>Drosophilidae</taxon>
        <taxon>Drosophila</taxon>
        <taxon>Sophophora</taxon>
    </lineage>
</organism>
<dbReference type="AlphaFoldDB" id="Q5ELN0"/>
<dbReference type="InterPro" id="IPR036024">
    <property type="entry name" value="Somatomedin_B-like_dom_sf"/>
</dbReference>
<evidence type="ECO:0000256" key="1">
    <source>
        <dbReference type="ARBA" id="ARBA00023157"/>
    </source>
</evidence>
<dbReference type="Gene3D" id="4.10.410.20">
    <property type="match status" value="1"/>
</dbReference>
<dbReference type="Gene3D" id="2.10.70.10">
    <property type="entry name" value="Complement Module, domain 1"/>
    <property type="match status" value="1"/>
</dbReference>
<sequence>MKLFWALLLISSVSRTNARCLESIHLEHGSMEIVNGSIVFHCDQGYFLQGSKVFTCDRGIPRGKKPFCAKSGCREYEQIENGFVLSSPMKAKITCLDGYGLVGNRIAYCDGKKWSTQLGTCGLRSQTWNDSCDFESEDMCGWTVEQSFWGTWKRVSAVADFHSESTGPQMDHTFQSHSDGHYVRMETESDAFGSYHFLSPFYPKELSFSTACFQFHYFMFGSGVGSLLVSIKPGSVTMESMFNTNNPNSVIKFEKTGSQGARWLEHTIAIDEMDEDFQVVFTATDARSQYGDIAIDDVKLMNIAECPDSVLTIATESPEEPARESDIREDSLGYQMTDCTGRCGQVAVSGRYLNEGCGCQESCLVNGNCCLNYIMTCQTDLFIAPYNESAFWRLWNLWSSDSKVAVAPK</sequence>
<dbReference type="CDD" id="cd06263">
    <property type="entry name" value="MAM"/>
    <property type="match status" value="1"/>
</dbReference>
<dbReference type="PANTHER" id="PTHR23282">
    <property type="entry name" value="APICAL ENDOSOMAL GLYCOPROTEIN PRECURSOR"/>
    <property type="match status" value="1"/>
</dbReference>
<dbReference type="SUPFAM" id="SSF57535">
    <property type="entry name" value="Complement control module/SCR domain"/>
    <property type="match status" value="2"/>
</dbReference>
<dbReference type="InterPro" id="IPR000436">
    <property type="entry name" value="Sushi_SCR_CCP_dom"/>
</dbReference>
<dbReference type="PROSITE" id="PS50060">
    <property type="entry name" value="MAM_2"/>
    <property type="match status" value="1"/>
</dbReference>
<dbReference type="InterPro" id="IPR013320">
    <property type="entry name" value="ConA-like_dom_sf"/>
</dbReference>
<feature type="domain" description="MAM" evidence="3">
    <location>
        <begin position="130"/>
        <end position="308"/>
    </location>
</feature>
<dbReference type="Pfam" id="PF00629">
    <property type="entry name" value="MAM"/>
    <property type="match status" value="1"/>
</dbReference>
<dbReference type="InterPro" id="IPR000998">
    <property type="entry name" value="MAM_dom"/>
</dbReference>
<dbReference type="SUPFAM" id="SSF49899">
    <property type="entry name" value="Concanavalin A-like lectins/glucanases"/>
    <property type="match status" value="1"/>
</dbReference>
<dbReference type="PANTHER" id="PTHR23282:SF146">
    <property type="entry name" value="RT07201P-RELATED"/>
    <property type="match status" value="1"/>
</dbReference>
<accession>Q5ELN0</accession>
<proteinExistence type="predicted"/>
<reference evidence="5" key="1">
    <citation type="journal article" date="2005" name="Genetics">
        <title>Elevated polymorphism and divergence in the class C scavenger receptors of Drosophila melanogaster and D. simulans.</title>
        <authorList>
            <person name="Lazzaro B.P."/>
        </authorList>
    </citation>
    <scope>NUCLEOTIDE SEQUENCE</scope>
</reference>
<feature type="domain" description="SMB" evidence="4">
    <location>
        <begin position="335"/>
        <end position="380"/>
    </location>
</feature>
<evidence type="ECO:0000313" key="5">
    <source>
        <dbReference type="EMBL" id="AAW79523.1"/>
    </source>
</evidence>
<dbReference type="PROSITE" id="PS00524">
    <property type="entry name" value="SMB_1"/>
    <property type="match status" value="1"/>
</dbReference>
<dbReference type="SMART" id="SM00137">
    <property type="entry name" value="MAM"/>
    <property type="match status" value="1"/>
</dbReference>
<feature type="signal peptide" evidence="2">
    <location>
        <begin position="1"/>
        <end position="18"/>
    </location>
</feature>
<dbReference type="EMBL" id="AY865096">
    <property type="protein sequence ID" value="AAW79523.1"/>
    <property type="molecule type" value="Genomic_DNA"/>
</dbReference>
<dbReference type="SMART" id="SM00032">
    <property type="entry name" value="CCP"/>
    <property type="match status" value="2"/>
</dbReference>
<evidence type="ECO:0000256" key="2">
    <source>
        <dbReference type="SAM" id="SignalP"/>
    </source>
</evidence>
<evidence type="ECO:0000259" key="4">
    <source>
        <dbReference type="PROSITE" id="PS50958"/>
    </source>
</evidence>
<dbReference type="GO" id="GO:0016020">
    <property type="term" value="C:membrane"/>
    <property type="evidence" value="ECO:0007669"/>
    <property type="project" value="InterPro"/>
</dbReference>
<dbReference type="InterPro" id="IPR001212">
    <property type="entry name" value="Somatomedin_B_dom"/>
</dbReference>
<keyword evidence="2" id="KW-0732">Signal</keyword>
<dbReference type="Pfam" id="PF00084">
    <property type="entry name" value="Sushi"/>
    <property type="match status" value="1"/>
</dbReference>
<dbReference type="OrthoDB" id="6107927at2759"/>
<dbReference type="Gene3D" id="2.60.120.200">
    <property type="match status" value="1"/>
</dbReference>
<dbReference type="InterPro" id="IPR035976">
    <property type="entry name" value="Sushi/SCR/CCP_sf"/>
</dbReference>
<name>Q5ELN0_DROYA</name>
<dbReference type="PROSITE" id="PS50958">
    <property type="entry name" value="SMB_2"/>
    <property type="match status" value="1"/>
</dbReference>
<dbReference type="CDD" id="cd00033">
    <property type="entry name" value="CCP"/>
    <property type="match status" value="2"/>
</dbReference>
<evidence type="ECO:0000259" key="3">
    <source>
        <dbReference type="PROSITE" id="PS50060"/>
    </source>
</evidence>
<dbReference type="InterPro" id="IPR051560">
    <property type="entry name" value="MAM_domain-containing"/>
</dbReference>